<dbReference type="EMBL" id="BKAJ01000004">
    <property type="protein sequence ID" value="GEP52967.1"/>
    <property type="molecule type" value="Genomic_DNA"/>
</dbReference>
<accession>A0A512N1V5</accession>
<dbReference type="InterPro" id="IPR006439">
    <property type="entry name" value="HAD-SF_hydro_IA"/>
</dbReference>
<dbReference type="RefSeq" id="WP_147145137.1">
    <property type="nucleotide sequence ID" value="NZ_BKAJ01000004.1"/>
</dbReference>
<dbReference type="GO" id="GO:0016787">
    <property type="term" value="F:hydrolase activity"/>
    <property type="evidence" value="ECO:0007669"/>
    <property type="project" value="UniProtKB-KW"/>
</dbReference>
<dbReference type="PRINTS" id="PR00413">
    <property type="entry name" value="HADHALOGNASE"/>
</dbReference>
<dbReference type="CDD" id="cd07505">
    <property type="entry name" value="HAD_BPGM-like"/>
    <property type="match status" value="1"/>
</dbReference>
<dbReference type="Proteomes" id="UP000321058">
    <property type="component" value="Unassembled WGS sequence"/>
</dbReference>
<name>A0A512N1V5_9HYPH</name>
<dbReference type="Gene3D" id="1.10.150.240">
    <property type="entry name" value="Putative phosphatase, domain 2"/>
    <property type="match status" value="1"/>
</dbReference>
<dbReference type="PANTHER" id="PTHR18901">
    <property type="entry name" value="2-DEOXYGLUCOSE-6-PHOSPHATE PHOSPHATASE 2"/>
    <property type="match status" value="1"/>
</dbReference>
<dbReference type="SFLD" id="SFLDG01135">
    <property type="entry name" value="C1.5.6:_HAD__Beta-PGM__Phospha"/>
    <property type="match status" value="1"/>
</dbReference>
<gene>
    <name evidence="1" type="ORF">RSO01_01330</name>
</gene>
<dbReference type="InterPro" id="IPR023214">
    <property type="entry name" value="HAD_sf"/>
</dbReference>
<dbReference type="NCBIfam" id="TIGR01509">
    <property type="entry name" value="HAD-SF-IA-v3"/>
    <property type="match status" value="1"/>
</dbReference>
<dbReference type="PANTHER" id="PTHR18901:SF38">
    <property type="entry name" value="PSEUDOURIDINE-5'-PHOSPHATASE"/>
    <property type="match status" value="1"/>
</dbReference>
<evidence type="ECO:0000313" key="1">
    <source>
        <dbReference type="EMBL" id="GEP52967.1"/>
    </source>
</evidence>
<keyword evidence="1" id="KW-0378">Hydrolase</keyword>
<dbReference type="AlphaFoldDB" id="A0A512N1V5"/>
<protein>
    <submittedName>
        <fullName evidence="1">Hydrolase</fullName>
    </submittedName>
</protein>
<dbReference type="SUPFAM" id="SSF56784">
    <property type="entry name" value="HAD-like"/>
    <property type="match status" value="1"/>
</dbReference>
<proteinExistence type="predicted"/>
<dbReference type="Pfam" id="PF13419">
    <property type="entry name" value="HAD_2"/>
    <property type="match status" value="1"/>
</dbReference>
<dbReference type="SFLD" id="SFLDG01129">
    <property type="entry name" value="C1.5:_HAD__Beta-PGM__Phosphata"/>
    <property type="match status" value="1"/>
</dbReference>
<dbReference type="InterPro" id="IPR041492">
    <property type="entry name" value="HAD_2"/>
</dbReference>
<dbReference type="Gene3D" id="3.40.50.1000">
    <property type="entry name" value="HAD superfamily/HAD-like"/>
    <property type="match status" value="1"/>
</dbReference>
<sequence length="222" mass="24691">MKLPQPPAAVVFDMDGLLFDTERLYEEAALAAAAELGHEMDSGFFRSTVGFPWLVTRNRLIELYGPTFAVDELRTVARRIFQEMVDRDLPLKPGVAELLGLLDELDLPRAIATTSSRATVDHHLGAHGLAHRFHHIVAHDDCERHKPDPDPFLRAAARLGVQPQHCLALEDSHNGVRAASAAGMMTVMVPDLLPVTDEMQTLCLHIVGNLHDVRRLFRSERS</sequence>
<reference evidence="1 2" key="1">
    <citation type="submission" date="2019-07" db="EMBL/GenBank/DDBJ databases">
        <title>Whole genome shotgun sequence of Reyranella soli NBRC 108950.</title>
        <authorList>
            <person name="Hosoyama A."/>
            <person name="Uohara A."/>
            <person name="Ohji S."/>
            <person name="Ichikawa N."/>
        </authorList>
    </citation>
    <scope>NUCLEOTIDE SEQUENCE [LARGE SCALE GENOMIC DNA]</scope>
    <source>
        <strain evidence="1 2">NBRC 108950</strain>
    </source>
</reference>
<keyword evidence="2" id="KW-1185">Reference proteome</keyword>
<evidence type="ECO:0000313" key="2">
    <source>
        <dbReference type="Proteomes" id="UP000321058"/>
    </source>
</evidence>
<dbReference type="OrthoDB" id="9800058at2"/>
<dbReference type="InterPro" id="IPR023198">
    <property type="entry name" value="PGP-like_dom2"/>
</dbReference>
<dbReference type="SFLD" id="SFLDS00003">
    <property type="entry name" value="Haloacid_Dehalogenase"/>
    <property type="match status" value="1"/>
</dbReference>
<organism evidence="1 2">
    <name type="scientific">Reyranella soli</name>
    <dbReference type="NCBI Taxonomy" id="1230389"/>
    <lineage>
        <taxon>Bacteria</taxon>
        <taxon>Pseudomonadati</taxon>
        <taxon>Pseudomonadota</taxon>
        <taxon>Alphaproteobacteria</taxon>
        <taxon>Hyphomicrobiales</taxon>
        <taxon>Reyranellaceae</taxon>
        <taxon>Reyranella</taxon>
    </lineage>
</organism>
<dbReference type="InterPro" id="IPR036412">
    <property type="entry name" value="HAD-like_sf"/>
</dbReference>
<comment type="caution">
    <text evidence="1">The sequence shown here is derived from an EMBL/GenBank/DDBJ whole genome shotgun (WGS) entry which is preliminary data.</text>
</comment>